<evidence type="ECO:0000256" key="5">
    <source>
        <dbReference type="SAM" id="SignalP"/>
    </source>
</evidence>
<dbReference type="SUPFAM" id="SSF50998">
    <property type="entry name" value="Quinoprotein alcohol dehydrogenase-like"/>
    <property type="match status" value="1"/>
</dbReference>
<gene>
    <name evidence="7" type="ORF">O0S08_17390</name>
</gene>
<evidence type="ECO:0000313" key="8">
    <source>
        <dbReference type="Proteomes" id="UP001164459"/>
    </source>
</evidence>
<proteinExistence type="predicted"/>
<organism evidence="7 8">
    <name type="scientific">Nannocystis punicea</name>
    <dbReference type="NCBI Taxonomy" id="2995304"/>
    <lineage>
        <taxon>Bacteria</taxon>
        <taxon>Pseudomonadati</taxon>
        <taxon>Myxococcota</taxon>
        <taxon>Polyangia</taxon>
        <taxon>Nannocystales</taxon>
        <taxon>Nannocystaceae</taxon>
        <taxon>Nannocystis</taxon>
    </lineage>
</organism>
<feature type="domain" description="Pyrrolo-quinoline quinone repeat" evidence="6">
    <location>
        <begin position="90"/>
        <end position="255"/>
    </location>
</feature>
<reference evidence="7" key="1">
    <citation type="submission" date="2022-11" db="EMBL/GenBank/DDBJ databases">
        <title>Minimal conservation of predation-associated metabolite biosynthetic gene clusters underscores biosynthetic potential of Myxococcota including descriptions for ten novel species: Archangium lansinium sp. nov., Myxococcus landrumus sp. nov., Nannocystis bai.</title>
        <authorList>
            <person name="Ahearne A."/>
            <person name="Stevens C."/>
            <person name="Dowd S."/>
        </authorList>
    </citation>
    <scope>NUCLEOTIDE SEQUENCE</scope>
    <source>
        <strain evidence="7">Fl3</strain>
    </source>
</reference>
<feature type="region of interest" description="Disordered" evidence="4">
    <location>
        <begin position="29"/>
        <end position="62"/>
    </location>
</feature>
<dbReference type="NCBIfam" id="TIGR02232">
    <property type="entry name" value="myxo_disulf_rpt"/>
    <property type="match status" value="1"/>
</dbReference>
<keyword evidence="3" id="KW-1015">Disulfide bond</keyword>
<name>A0ABY7HF68_9BACT</name>
<evidence type="ECO:0000259" key="6">
    <source>
        <dbReference type="Pfam" id="PF13360"/>
    </source>
</evidence>
<dbReference type="InterPro" id="IPR011936">
    <property type="entry name" value="Myxo_disulph_rpt"/>
</dbReference>
<evidence type="ECO:0000256" key="4">
    <source>
        <dbReference type="SAM" id="MobiDB-lite"/>
    </source>
</evidence>
<feature type="chain" id="PRO_5047273448" evidence="5">
    <location>
        <begin position="26"/>
        <end position="423"/>
    </location>
</feature>
<dbReference type="Gene3D" id="2.130.10.10">
    <property type="entry name" value="YVTN repeat-like/Quinoprotein amine dehydrogenase"/>
    <property type="match status" value="1"/>
</dbReference>
<dbReference type="Pfam" id="PF13360">
    <property type="entry name" value="PQQ_2"/>
    <property type="match status" value="1"/>
</dbReference>
<dbReference type="Proteomes" id="UP001164459">
    <property type="component" value="Chromosome"/>
</dbReference>
<keyword evidence="2" id="KW-0677">Repeat</keyword>
<dbReference type="EMBL" id="CP114040">
    <property type="protein sequence ID" value="WAS97918.1"/>
    <property type="molecule type" value="Genomic_DNA"/>
</dbReference>
<evidence type="ECO:0000256" key="2">
    <source>
        <dbReference type="ARBA" id="ARBA00022737"/>
    </source>
</evidence>
<accession>A0ABY7HF68</accession>
<dbReference type="InterPro" id="IPR015943">
    <property type="entry name" value="WD40/YVTN_repeat-like_dom_sf"/>
</dbReference>
<evidence type="ECO:0000256" key="1">
    <source>
        <dbReference type="ARBA" id="ARBA00022729"/>
    </source>
</evidence>
<dbReference type="InterPro" id="IPR002372">
    <property type="entry name" value="PQQ_rpt_dom"/>
</dbReference>
<feature type="compositionally biased region" description="Low complexity" evidence="4">
    <location>
        <begin position="40"/>
        <end position="56"/>
    </location>
</feature>
<dbReference type="InterPro" id="IPR011047">
    <property type="entry name" value="Quinoprotein_ADH-like_sf"/>
</dbReference>
<keyword evidence="8" id="KW-1185">Reference proteome</keyword>
<feature type="signal peptide" evidence="5">
    <location>
        <begin position="1"/>
        <end position="25"/>
    </location>
</feature>
<evidence type="ECO:0000313" key="7">
    <source>
        <dbReference type="EMBL" id="WAS97918.1"/>
    </source>
</evidence>
<sequence length="423" mass="44270">MSHAARTAALALLVHLACIPSIVVGDAPQDSSTTAAPDLTTGGATGSDTPTTTTSGEPLPGVCGDGVVDLGEVCDDGNDEPNDGCDAACARTGRVVWTFEPEGRFSIADIAFAPNGLLLVSGFDVEPRLLALSPGGEELWRKTVPGVGELAVDPAGRIFIGAGEFVHAFSPDLKQLWSADPAEEAELAGVIGLDVRGDGVYVGSLEGSDQRLVVRRHDIVTGAVSWETRTPEGFTLLAEDLAVVDDRAYVVGQVNDTEGVTRPLLAAFDAESGALLSLELDDPVVRPWIGAAAIGDGDLVIAGAGLDADVALRRFDPALAERWTTLTVDDLSTIPARMAVGPGERIAVVGRFLPDERPAHVHLYDGAGARLWLSKFEHQPGEWGNAVATAFGPDFLAVAGVVHSGDEDAPFTRAWIRRFAVDE</sequence>
<evidence type="ECO:0000256" key="3">
    <source>
        <dbReference type="ARBA" id="ARBA00023157"/>
    </source>
</evidence>
<dbReference type="RefSeq" id="WP_269040284.1">
    <property type="nucleotide sequence ID" value="NZ_CP114040.1"/>
</dbReference>
<keyword evidence="1 5" id="KW-0732">Signal</keyword>
<protein>
    <submittedName>
        <fullName evidence="7">PQQ-binding-like beta-propeller repeat protein</fullName>
    </submittedName>
</protein>